<protein>
    <recommendedName>
        <fullName evidence="2">Smr domain-containing protein</fullName>
    </recommendedName>
</protein>
<evidence type="ECO:0000259" key="2">
    <source>
        <dbReference type="PROSITE" id="PS50828"/>
    </source>
</evidence>
<feature type="region of interest" description="Disordered" evidence="1">
    <location>
        <begin position="16"/>
        <end position="35"/>
    </location>
</feature>
<dbReference type="AlphaFoldDB" id="A0A4U1JIW9"/>
<dbReference type="RefSeq" id="WP_136927278.1">
    <property type="nucleotide sequence ID" value="NZ_SSMQ01000002.1"/>
</dbReference>
<name>A0A4U1JIW9_9BACT</name>
<feature type="domain" description="Smr" evidence="2">
    <location>
        <begin position="48"/>
        <end position="123"/>
    </location>
</feature>
<dbReference type="InterPro" id="IPR036063">
    <property type="entry name" value="Smr_dom_sf"/>
</dbReference>
<dbReference type="Proteomes" id="UP000309215">
    <property type="component" value="Unassembled WGS sequence"/>
</dbReference>
<gene>
    <name evidence="3" type="ORF">E8A74_02490</name>
</gene>
<evidence type="ECO:0000313" key="3">
    <source>
        <dbReference type="EMBL" id="TKD12641.1"/>
    </source>
</evidence>
<proteinExistence type="predicted"/>
<dbReference type="EMBL" id="SSMQ01000002">
    <property type="protein sequence ID" value="TKD12641.1"/>
    <property type="molecule type" value="Genomic_DNA"/>
</dbReference>
<evidence type="ECO:0000313" key="4">
    <source>
        <dbReference type="Proteomes" id="UP000309215"/>
    </source>
</evidence>
<dbReference type="PANTHER" id="PTHR35562">
    <property type="entry name" value="DNA ENDONUCLEASE SMRA-RELATED"/>
    <property type="match status" value="1"/>
</dbReference>
<dbReference type="SMART" id="SM00463">
    <property type="entry name" value="SMR"/>
    <property type="match status" value="1"/>
</dbReference>
<reference evidence="3 4" key="1">
    <citation type="submission" date="2019-04" db="EMBL/GenBank/DDBJ databases">
        <authorList>
            <person name="Li Y."/>
            <person name="Wang J."/>
        </authorList>
    </citation>
    <scope>NUCLEOTIDE SEQUENCE [LARGE SCALE GENOMIC DNA]</scope>
    <source>
        <strain evidence="3 4">DSM 14668</strain>
    </source>
</reference>
<dbReference type="SUPFAM" id="SSF160443">
    <property type="entry name" value="SMR domain-like"/>
    <property type="match status" value="1"/>
</dbReference>
<evidence type="ECO:0000256" key="1">
    <source>
        <dbReference type="SAM" id="MobiDB-lite"/>
    </source>
</evidence>
<accession>A0A4U1JIW9</accession>
<dbReference type="PANTHER" id="PTHR35562:SF2">
    <property type="entry name" value="DNA ENDONUCLEASE SMRA-RELATED"/>
    <property type="match status" value="1"/>
</dbReference>
<dbReference type="Gene3D" id="3.30.1370.110">
    <property type="match status" value="1"/>
</dbReference>
<dbReference type="InterPro" id="IPR002625">
    <property type="entry name" value="Smr_dom"/>
</dbReference>
<dbReference type="Pfam" id="PF01713">
    <property type="entry name" value="Smr"/>
    <property type="match status" value="1"/>
</dbReference>
<organism evidence="3 4">
    <name type="scientific">Polyangium fumosum</name>
    <dbReference type="NCBI Taxonomy" id="889272"/>
    <lineage>
        <taxon>Bacteria</taxon>
        <taxon>Pseudomonadati</taxon>
        <taxon>Myxococcota</taxon>
        <taxon>Polyangia</taxon>
        <taxon>Polyangiales</taxon>
        <taxon>Polyangiaceae</taxon>
        <taxon>Polyangium</taxon>
    </lineage>
</organism>
<dbReference type="OrthoDB" id="9808166at2"/>
<keyword evidence="4" id="KW-1185">Reference proteome</keyword>
<dbReference type="PROSITE" id="PS50828">
    <property type="entry name" value="SMR"/>
    <property type="match status" value="1"/>
</dbReference>
<sequence>MLRALLEHLARLFAPAKPKEPPATEAADDGEPLPDPDAIAVLPIEDAIDLHGFAPRDIPSVVEEYLHEAHARGFPEVRLIHGRGKGVQRRVVQSLLARHPLVESFRDAPATRGGWGATIARLRINRS</sequence>
<comment type="caution">
    <text evidence="3">The sequence shown here is derived from an EMBL/GenBank/DDBJ whole genome shotgun (WGS) entry which is preliminary data.</text>
</comment>